<gene>
    <name evidence="6" type="ORF">E5161_01580</name>
</gene>
<proteinExistence type="predicted"/>
<feature type="domain" description="IclR-ED" evidence="5">
    <location>
        <begin position="68"/>
        <end position="255"/>
    </location>
</feature>
<dbReference type="SUPFAM" id="SSF46785">
    <property type="entry name" value="Winged helix' DNA-binding domain"/>
    <property type="match status" value="1"/>
</dbReference>
<evidence type="ECO:0000259" key="5">
    <source>
        <dbReference type="PROSITE" id="PS51078"/>
    </source>
</evidence>
<dbReference type="EMBL" id="SUPK01000001">
    <property type="protein sequence ID" value="TJY44115.1"/>
    <property type="molecule type" value="Genomic_DNA"/>
</dbReference>
<dbReference type="PROSITE" id="PS51078">
    <property type="entry name" value="ICLR_ED"/>
    <property type="match status" value="1"/>
</dbReference>
<dbReference type="InterPro" id="IPR005471">
    <property type="entry name" value="Tscrpt_reg_IclR_N"/>
</dbReference>
<dbReference type="InterPro" id="IPR050707">
    <property type="entry name" value="HTH_MetabolicPath_Reg"/>
</dbReference>
<dbReference type="GO" id="GO:0003677">
    <property type="term" value="F:DNA binding"/>
    <property type="evidence" value="ECO:0007669"/>
    <property type="project" value="UniProtKB-KW"/>
</dbReference>
<dbReference type="InterPro" id="IPR036388">
    <property type="entry name" value="WH-like_DNA-bd_sf"/>
</dbReference>
<evidence type="ECO:0000256" key="2">
    <source>
        <dbReference type="ARBA" id="ARBA00023125"/>
    </source>
</evidence>
<dbReference type="GO" id="GO:0003700">
    <property type="term" value="F:DNA-binding transcription factor activity"/>
    <property type="evidence" value="ECO:0007669"/>
    <property type="project" value="TreeGrafter"/>
</dbReference>
<evidence type="ECO:0000313" key="6">
    <source>
        <dbReference type="EMBL" id="TJY44115.1"/>
    </source>
</evidence>
<evidence type="ECO:0000313" key="7">
    <source>
        <dbReference type="Proteomes" id="UP000309673"/>
    </source>
</evidence>
<evidence type="ECO:0000256" key="3">
    <source>
        <dbReference type="ARBA" id="ARBA00023163"/>
    </source>
</evidence>
<dbReference type="PANTHER" id="PTHR30136:SF24">
    <property type="entry name" value="HTH-TYPE TRANSCRIPTIONAL REPRESSOR ALLR"/>
    <property type="match status" value="1"/>
</dbReference>
<accession>A0A4U0FGP8</accession>
<dbReference type="Proteomes" id="UP000309673">
    <property type="component" value="Unassembled WGS sequence"/>
</dbReference>
<dbReference type="OrthoDB" id="9791752at2"/>
<sequence length="259" mass="28504">MSETDADLLQTLDRGLDILMRMVDSNGACGVAELSAASGINKSTTFRILRTLQRRGFVSQLPDGKYEVRVETFQFILDRLSGRINLQRIARGELERLASNVNETVTISILTNGQVQCMDKVDSTAAVHVTHLLGRLSPLHAGSSGKAILAFMEPKEREKHLNAQPLKAYTEHTITDRDVLEKELAITRTKGYSESHEELDPGVSAVAAPCFDRFGRVIGSITILGFSQEFTEEANIRYGEAVKQVAAQISSLLGYPLLK</sequence>
<keyword evidence="7" id="KW-1185">Reference proteome</keyword>
<dbReference type="PROSITE" id="PS51077">
    <property type="entry name" value="HTH_ICLR"/>
    <property type="match status" value="1"/>
</dbReference>
<evidence type="ECO:0000259" key="4">
    <source>
        <dbReference type="PROSITE" id="PS51077"/>
    </source>
</evidence>
<dbReference type="Gene3D" id="1.10.10.10">
    <property type="entry name" value="Winged helix-like DNA-binding domain superfamily/Winged helix DNA-binding domain"/>
    <property type="match status" value="1"/>
</dbReference>
<keyword evidence="2" id="KW-0238">DNA-binding</keyword>
<dbReference type="SUPFAM" id="SSF55781">
    <property type="entry name" value="GAF domain-like"/>
    <property type="match status" value="1"/>
</dbReference>
<dbReference type="AlphaFoldDB" id="A0A4U0FGP8"/>
<reference evidence="6 7" key="1">
    <citation type="submission" date="2019-04" db="EMBL/GenBank/DDBJ databases">
        <title>Cohnella sp. nov., isolated from soil.</title>
        <authorList>
            <person name="Kim W."/>
        </authorList>
    </citation>
    <scope>NUCLEOTIDE SEQUENCE [LARGE SCALE GENOMIC DNA]</scope>
    <source>
        <strain evidence="6 7">CAU 1483</strain>
    </source>
</reference>
<dbReference type="GO" id="GO:0045892">
    <property type="term" value="P:negative regulation of DNA-templated transcription"/>
    <property type="evidence" value="ECO:0007669"/>
    <property type="project" value="UniProtKB-ARBA"/>
</dbReference>
<comment type="caution">
    <text evidence="6">The sequence shown here is derived from an EMBL/GenBank/DDBJ whole genome shotgun (WGS) entry which is preliminary data.</text>
</comment>
<protein>
    <submittedName>
        <fullName evidence="6">IclR family transcriptional regulator</fullName>
    </submittedName>
</protein>
<keyword evidence="1" id="KW-0805">Transcription regulation</keyword>
<keyword evidence="3" id="KW-0804">Transcription</keyword>
<dbReference type="Pfam" id="PF01614">
    <property type="entry name" value="IclR_C"/>
    <property type="match status" value="1"/>
</dbReference>
<dbReference type="Gene3D" id="3.30.450.40">
    <property type="match status" value="1"/>
</dbReference>
<dbReference type="SMART" id="SM00346">
    <property type="entry name" value="HTH_ICLR"/>
    <property type="match status" value="1"/>
</dbReference>
<dbReference type="PANTHER" id="PTHR30136">
    <property type="entry name" value="HELIX-TURN-HELIX TRANSCRIPTIONAL REGULATOR, ICLR FAMILY"/>
    <property type="match status" value="1"/>
</dbReference>
<evidence type="ECO:0000256" key="1">
    <source>
        <dbReference type="ARBA" id="ARBA00023015"/>
    </source>
</evidence>
<dbReference type="RefSeq" id="WP_136775835.1">
    <property type="nucleotide sequence ID" value="NZ_SUPK01000001.1"/>
</dbReference>
<dbReference type="InterPro" id="IPR029016">
    <property type="entry name" value="GAF-like_dom_sf"/>
</dbReference>
<name>A0A4U0FGP8_9BACL</name>
<dbReference type="InterPro" id="IPR036390">
    <property type="entry name" value="WH_DNA-bd_sf"/>
</dbReference>
<dbReference type="Pfam" id="PF09339">
    <property type="entry name" value="HTH_IclR"/>
    <property type="match status" value="1"/>
</dbReference>
<dbReference type="InterPro" id="IPR014757">
    <property type="entry name" value="Tscrpt_reg_IclR_C"/>
</dbReference>
<organism evidence="6 7">
    <name type="scientific">Cohnella pontilimi</name>
    <dbReference type="NCBI Taxonomy" id="2564100"/>
    <lineage>
        <taxon>Bacteria</taxon>
        <taxon>Bacillati</taxon>
        <taxon>Bacillota</taxon>
        <taxon>Bacilli</taxon>
        <taxon>Bacillales</taxon>
        <taxon>Paenibacillaceae</taxon>
        <taxon>Cohnella</taxon>
    </lineage>
</organism>
<feature type="domain" description="HTH iclR-type" evidence="4">
    <location>
        <begin position="9"/>
        <end position="70"/>
    </location>
</feature>